<reference evidence="1" key="1">
    <citation type="submission" date="2019-04" db="EMBL/GenBank/DDBJ databases">
        <title>Microbes associate with the intestines of laboratory mice.</title>
        <authorList>
            <person name="Navarre W."/>
            <person name="Wong E."/>
            <person name="Huang K."/>
            <person name="Tropini C."/>
            <person name="Ng K."/>
            <person name="Yu B."/>
        </authorList>
    </citation>
    <scope>NUCLEOTIDE SEQUENCE</scope>
    <source>
        <strain evidence="1">NM01_1-7b</strain>
    </source>
</reference>
<evidence type="ECO:0000313" key="2">
    <source>
        <dbReference type="Proteomes" id="UP000304953"/>
    </source>
</evidence>
<proteinExistence type="predicted"/>
<name>A0AC61RTK0_9FIRM</name>
<keyword evidence="2" id="KW-1185">Reference proteome</keyword>
<sequence length="553" mass="65633">MNEIGEAYYQAAFVFFESQQYDKAVENFIKAYRHGTHRKEILDHLYSCFIAPNEAEFKKNYQENRKEMLDIPYEELEIDFIPVSDSKFYLFHRPSEEFAGSFQLDDTSIMSDDVDFESILVADYWDFRQILPFMKETTWDTVYILLNQQAAGFASFFKLPRFHELYMENVVIFQDTEIMKIFFDEYSDYYLPKKILASSDKYEFILNHIHRKRIKYLSQQRDNVFLSIIIPSYNRGRRTLSAVEEICRSNYDSEIEIIVSDNGSDLYVSEYEAIQQMHDTRVRYNRNKYNMGFLENVVRGLEMAKGKYAVLSSDEDIMLIENLPHYFNLFKKYRECGVFITGGFGKNNFPPLEEESVQLHGFKAIITGINRTYMTGIGYNMALIHQMGLLEYLRQHADNIMVDYYPHCILNFKLALVSAILECGQLPLWLEEAEEEEDDESLKSYMTIESREQQYVGAVKVFIDSGMSGNILCHLYVERCWKFFYLLYLSIIYYPDYLKKNNMKWESVLEDARRRAEKNLSLLENYTTLEERAGLREQIAELFLEYRKKDVHR</sequence>
<comment type="caution">
    <text evidence="1">The sequence shown here is derived from an EMBL/GenBank/DDBJ whole genome shotgun (WGS) entry which is preliminary data.</text>
</comment>
<dbReference type="EMBL" id="SRYA01000034">
    <property type="protein sequence ID" value="TGY95133.1"/>
    <property type="molecule type" value="Genomic_DNA"/>
</dbReference>
<dbReference type="Proteomes" id="UP000304953">
    <property type="component" value="Unassembled WGS sequence"/>
</dbReference>
<accession>A0AC61RTK0</accession>
<gene>
    <name evidence="1" type="ORF">E5329_16345</name>
</gene>
<evidence type="ECO:0000313" key="1">
    <source>
        <dbReference type="EMBL" id="TGY95133.1"/>
    </source>
</evidence>
<protein>
    <submittedName>
        <fullName evidence="1">Glycosyltransferase</fullName>
    </submittedName>
</protein>
<organism evidence="1 2">
    <name type="scientific">Petralouisia muris</name>
    <dbReference type="NCBI Taxonomy" id="3032872"/>
    <lineage>
        <taxon>Bacteria</taxon>
        <taxon>Bacillati</taxon>
        <taxon>Bacillota</taxon>
        <taxon>Clostridia</taxon>
        <taxon>Lachnospirales</taxon>
        <taxon>Lachnospiraceae</taxon>
        <taxon>Petralouisia</taxon>
    </lineage>
</organism>